<comment type="caution">
    <text evidence="1">The sequence shown here is derived from an EMBL/GenBank/DDBJ whole genome shotgun (WGS) entry which is preliminary data.</text>
</comment>
<accession>A0AAV1U4P3</accession>
<proteinExistence type="predicted"/>
<name>A0AAV1U4P3_9STRA</name>
<dbReference type="AlphaFoldDB" id="A0AAV1U4P3"/>
<gene>
    <name evidence="1" type="ORF">PM001_LOCUS13468</name>
</gene>
<organism evidence="1 2">
    <name type="scientific">Peronospora matthiolae</name>
    <dbReference type="NCBI Taxonomy" id="2874970"/>
    <lineage>
        <taxon>Eukaryota</taxon>
        <taxon>Sar</taxon>
        <taxon>Stramenopiles</taxon>
        <taxon>Oomycota</taxon>
        <taxon>Peronosporomycetes</taxon>
        <taxon>Peronosporales</taxon>
        <taxon>Peronosporaceae</taxon>
        <taxon>Peronospora</taxon>
    </lineage>
</organism>
<dbReference type="Proteomes" id="UP001162060">
    <property type="component" value="Unassembled WGS sequence"/>
</dbReference>
<protein>
    <submittedName>
        <fullName evidence="1">Uncharacterized protein</fullName>
    </submittedName>
</protein>
<reference evidence="1" key="1">
    <citation type="submission" date="2024-01" db="EMBL/GenBank/DDBJ databases">
        <authorList>
            <person name="Webb A."/>
        </authorList>
    </citation>
    <scope>NUCLEOTIDE SEQUENCE</scope>
    <source>
        <strain evidence="1">Pm1</strain>
    </source>
</reference>
<sequence length="137" mass="14788">MRCAAEAAEKAAKRVIAASLDDALSTAALTLSAAPVAAVACGVSPRAIDVNGSQVELFFSGESDGGPDSKKTPRSFKSQSVTEYWPTNWTRAGCQAHYDYKSLFRPEDEFSDSSLRLLLHMRFLANAVLFCIVVILL</sequence>
<evidence type="ECO:0000313" key="2">
    <source>
        <dbReference type="Proteomes" id="UP001162060"/>
    </source>
</evidence>
<evidence type="ECO:0000313" key="1">
    <source>
        <dbReference type="EMBL" id="CAK7928318.1"/>
    </source>
</evidence>
<dbReference type="EMBL" id="CAKLBY020000124">
    <property type="protein sequence ID" value="CAK7928318.1"/>
    <property type="molecule type" value="Genomic_DNA"/>
</dbReference>